<proteinExistence type="inferred from homology"/>
<dbReference type="SUPFAM" id="SSF51344">
    <property type="entry name" value="Epsilon subunit of F1F0-ATP synthase N-terminal domain"/>
    <property type="match status" value="1"/>
</dbReference>
<dbReference type="PANTHER" id="PTHR13822">
    <property type="entry name" value="ATP SYNTHASE DELTA/EPSILON CHAIN"/>
    <property type="match status" value="1"/>
</dbReference>
<keyword evidence="9" id="KW-0375">Hydrogen ion transport</keyword>
<name>A0A2Z4AEZ9_9BACT</name>
<dbReference type="GO" id="GO:0045259">
    <property type="term" value="C:proton-transporting ATP synthase complex"/>
    <property type="evidence" value="ECO:0007669"/>
    <property type="project" value="UniProtKB-KW"/>
</dbReference>
<dbReference type="GO" id="GO:0046933">
    <property type="term" value="F:proton-transporting ATP synthase activity, rotational mechanism"/>
    <property type="evidence" value="ECO:0007669"/>
    <property type="project" value="UniProtKB-UniRule"/>
</dbReference>
<comment type="subcellular location">
    <subcellularLocation>
        <location evidence="9">Cell membrane</location>
        <topology evidence="9">Peripheral membrane protein</topology>
    </subcellularLocation>
    <subcellularLocation>
        <location evidence="2">Endomembrane system</location>
        <topology evidence="2">Peripheral membrane protein</topology>
    </subcellularLocation>
</comment>
<dbReference type="KEGG" id="mtar:DF168_01971"/>
<evidence type="ECO:0000256" key="10">
    <source>
        <dbReference type="RuleBase" id="RU003656"/>
    </source>
</evidence>
<evidence type="ECO:0000256" key="6">
    <source>
        <dbReference type="ARBA" id="ARBA00023136"/>
    </source>
</evidence>
<evidence type="ECO:0000256" key="2">
    <source>
        <dbReference type="ARBA" id="ARBA00004184"/>
    </source>
</evidence>
<dbReference type="InterPro" id="IPR020546">
    <property type="entry name" value="ATP_synth_F1_dsu/esu_N"/>
</dbReference>
<comment type="function">
    <text evidence="1 9">Produces ATP from ADP in the presence of a proton gradient across the membrane.</text>
</comment>
<evidence type="ECO:0000256" key="9">
    <source>
        <dbReference type="HAMAP-Rule" id="MF_00530"/>
    </source>
</evidence>
<feature type="domain" description="ATP synthase F1 complex delta/epsilon subunit N-terminal" evidence="11">
    <location>
        <begin position="5"/>
        <end position="81"/>
    </location>
</feature>
<comment type="subunit">
    <text evidence="9 10">F-type ATPases have 2 components, CF(1) - the catalytic core - and CF(0) - the membrane proton channel. CF(1) has five subunits: alpha(3), beta(3), gamma(1), delta(1), epsilon(1). CF(0) has three main subunits: a, b and c.</text>
</comment>
<evidence type="ECO:0000256" key="1">
    <source>
        <dbReference type="ARBA" id="ARBA00003543"/>
    </source>
</evidence>
<keyword evidence="9" id="KW-1003">Cell membrane</keyword>
<evidence type="ECO:0000256" key="8">
    <source>
        <dbReference type="ARBA" id="ARBA00023310"/>
    </source>
</evidence>
<dbReference type="GO" id="GO:0012505">
    <property type="term" value="C:endomembrane system"/>
    <property type="evidence" value="ECO:0007669"/>
    <property type="project" value="UniProtKB-SubCell"/>
</dbReference>
<gene>
    <name evidence="9 12" type="primary">atpC</name>
    <name evidence="12" type="ORF">DF168_01971</name>
</gene>
<dbReference type="EMBL" id="CP029803">
    <property type="protein sequence ID" value="AWT60751.1"/>
    <property type="molecule type" value="Genomic_DNA"/>
</dbReference>
<dbReference type="Pfam" id="PF02823">
    <property type="entry name" value="ATP-synt_DE_N"/>
    <property type="match status" value="1"/>
</dbReference>
<dbReference type="GO" id="GO:0005524">
    <property type="term" value="F:ATP binding"/>
    <property type="evidence" value="ECO:0007669"/>
    <property type="project" value="UniProtKB-UniRule"/>
</dbReference>
<evidence type="ECO:0000256" key="5">
    <source>
        <dbReference type="ARBA" id="ARBA00023065"/>
    </source>
</evidence>
<evidence type="ECO:0000256" key="4">
    <source>
        <dbReference type="ARBA" id="ARBA00022448"/>
    </source>
</evidence>
<dbReference type="InterPro" id="IPR036771">
    <property type="entry name" value="ATPsynth_dsu/esu_N"/>
</dbReference>
<dbReference type="GO" id="GO:0005886">
    <property type="term" value="C:plasma membrane"/>
    <property type="evidence" value="ECO:0007669"/>
    <property type="project" value="UniProtKB-SubCell"/>
</dbReference>
<keyword evidence="5 9" id="KW-0406">Ion transport</keyword>
<keyword evidence="8 9" id="KW-0066">ATP synthesis</keyword>
<organism evidence="12 13">
    <name type="scientific">Candidatus Moanibacter tarae</name>
    <dbReference type="NCBI Taxonomy" id="2200854"/>
    <lineage>
        <taxon>Bacteria</taxon>
        <taxon>Pseudomonadati</taxon>
        <taxon>Verrucomicrobiota</taxon>
        <taxon>Opitutia</taxon>
        <taxon>Puniceicoccales</taxon>
        <taxon>Puniceicoccales incertae sedis</taxon>
        <taxon>Candidatus Moanibacter</taxon>
    </lineage>
</organism>
<dbReference type="Gene3D" id="2.60.15.10">
    <property type="entry name" value="F0F1 ATP synthase delta/epsilon subunit, N-terminal"/>
    <property type="match status" value="1"/>
</dbReference>
<dbReference type="NCBIfam" id="TIGR01216">
    <property type="entry name" value="ATP_synt_epsi"/>
    <property type="match status" value="1"/>
</dbReference>
<keyword evidence="6 9" id="KW-0472">Membrane</keyword>
<dbReference type="PANTHER" id="PTHR13822:SF10">
    <property type="entry name" value="ATP SYNTHASE EPSILON CHAIN, CHLOROPLASTIC"/>
    <property type="match status" value="1"/>
</dbReference>
<evidence type="ECO:0000313" key="13">
    <source>
        <dbReference type="Proteomes" id="UP000247465"/>
    </source>
</evidence>
<sequence length="137" mass="14703">MSLLIEIVTPERKAYSGDADSVVLPSVEGEIGVLPGHIPILTMLDPGELEVSVGGKIEYLAVDKGFAQVYGDKVSVLTESAINIEEIDLSAVEEARARAEAALKEADKSGIDPAEVEKLETIVRFSLAQKLAKQKRL</sequence>
<keyword evidence="7 9" id="KW-0139">CF(1)</keyword>
<accession>A0A2Z4AEZ9</accession>
<dbReference type="InterPro" id="IPR001469">
    <property type="entry name" value="ATP_synth_F1_dsu/esu"/>
</dbReference>
<comment type="similarity">
    <text evidence="3 9 10">Belongs to the ATPase epsilon chain family.</text>
</comment>
<dbReference type="AlphaFoldDB" id="A0A2Z4AEZ9"/>
<evidence type="ECO:0000313" key="12">
    <source>
        <dbReference type="EMBL" id="AWT60751.1"/>
    </source>
</evidence>
<dbReference type="HAMAP" id="MF_00530">
    <property type="entry name" value="ATP_synth_epsil_bac"/>
    <property type="match status" value="1"/>
</dbReference>
<keyword evidence="4 9" id="KW-0813">Transport</keyword>
<evidence type="ECO:0000256" key="3">
    <source>
        <dbReference type="ARBA" id="ARBA00005712"/>
    </source>
</evidence>
<dbReference type="Proteomes" id="UP000247465">
    <property type="component" value="Chromosome"/>
</dbReference>
<dbReference type="NCBIfam" id="NF009977">
    <property type="entry name" value="PRK13442.1"/>
    <property type="match status" value="1"/>
</dbReference>
<dbReference type="CDD" id="cd12152">
    <property type="entry name" value="F1-ATPase_delta"/>
    <property type="match status" value="1"/>
</dbReference>
<reference evidence="12 13" key="1">
    <citation type="submission" date="2018-06" db="EMBL/GenBank/DDBJ databases">
        <title>Draft Genome Sequence of a Novel Marine Bacterium Related to the Verrucomicrobia.</title>
        <authorList>
            <person name="Vosseberg J."/>
            <person name="Martijn J."/>
            <person name="Ettema T.J.G."/>
        </authorList>
    </citation>
    <scope>NUCLEOTIDE SEQUENCE [LARGE SCALE GENOMIC DNA]</scope>
    <source>
        <strain evidence="12">TARA_B100001123</strain>
    </source>
</reference>
<protein>
    <recommendedName>
        <fullName evidence="9">ATP synthase epsilon chain</fullName>
    </recommendedName>
    <alternativeName>
        <fullName evidence="9">ATP synthase F1 sector epsilon subunit</fullName>
    </alternativeName>
    <alternativeName>
        <fullName evidence="9">F-ATPase epsilon subunit</fullName>
    </alternativeName>
</protein>
<evidence type="ECO:0000259" key="11">
    <source>
        <dbReference type="Pfam" id="PF02823"/>
    </source>
</evidence>
<evidence type="ECO:0000256" key="7">
    <source>
        <dbReference type="ARBA" id="ARBA00023196"/>
    </source>
</evidence>